<dbReference type="Proteomes" id="UP000595691">
    <property type="component" value="Chromosome"/>
</dbReference>
<dbReference type="SMART" id="SM00287">
    <property type="entry name" value="SH3b"/>
    <property type="match status" value="1"/>
</dbReference>
<accession>A0ABX7E3Y4</accession>
<gene>
    <name evidence="2" type="ORF">I5776_03310</name>
</gene>
<evidence type="ECO:0000313" key="3">
    <source>
        <dbReference type="Proteomes" id="UP000595691"/>
    </source>
</evidence>
<protein>
    <submittedName>
        <fullName evidence="2">SH3 domain-containing protein</fullName>
    </submittedName>
</protein>
<dbReference type="Gene3D" id="2.30.30.40">
    <property type="entry name" value="SH3 Domains"/>
    <property type="match status" value="1"/>
</dbReference>
<dbReference type="PROSITE" id="PS51781">
    <property type="entry name" value="SH3B"/>
    <property type="match status" value="1"/>
</dbReference>
<name>A0ABX7E3Y4_9BACI</name>
<dbReference type="InterPro" id="IPR052354">
    <property type="entry name" value="Cell_Wall_Dynamics_Protein"/>
</dbReference>
<dbReference type="PANTHER" id="PTHR34408">
    <property type="entry name" value="FAMILY PROTEIN, PUTATIVE-RELATED"/>
    <property type="match status" value="1"/>
</dbReference>
<proteinExistence type="predicted"/>
<evidence type="ECO:0000259" key="1">
    <source>
        <dbReference type="PROSITE" id="PS51781"/>
    </source>
</evidence>
<dbReference type="PANTHER" id="PTHR34408:SF2">
    <property type="entry name" value="CELL WALL-BINDING PROTEIN YWSB"/>
    <property type="match status" value="1"/>
</dbReference>
<dbReference type="RefSeq" id="WP_202778959.1">
    <property type="nucleotide sequence ID" value="NZ_CP065425.1"/>
</dbReference>
<keyword evidence="3" id="KW-1185">Reference proteome</keyword>
<reference evidence="2 3" key="1">
    <citation type="submission" date="2020-11" db="EMBL/GenBank/DDBJ databases">
        <title>Taxonomic evaluation of the Bacillus sporothermodurans group of bacteria based on whole genome sequences.</title>
        <authorList>
            <person name="Fiedler G."/>
            <person name="Herbstmann A.-D."/>
            <person name="Doll E."/>
            <person name="Wenning M."/>
            <person name="Brinks E."/>
            <person name="Kabisch J."/>
            <person name="Breitenwieser F."/>
            <person name="Lappann M."/>
            <person name="Boehnlein C."/>
            <person name="Franz C."/>
        </authorList>
    </citation>
    <scope>NUCLEOTIDE SEQUENCE [LARGE SCALE GENOMIC DNA]</scope>
    <source>
        <strain evidence="2 3">JCM 19841</strain>
    </source>
</reference>
<organism evidence="2 3">
    <name type="scientific">Heyndrickxia vini</name>
    <dbReference type="NCBI Taxonomy" id="1476025"/>
    <lineage>
        <taxon>Bacteria</taxon>
        <taxon>Bacillati</taxon>
        <taxon>Bacillota</taxon>
        <taxon>Bacilli</taxon>
        <taxon>Bacillales</taxon>
        <taxon>Bacillaceae</taxon>
        <taxon>Heyndrickxia</taxon>
    </lineage>
</organism>
<dbReference type="Pfam" id="PF08239">
    <property type="entry name" value="SH3_3"/>
    <property type="match status" value="1"/>
</dbReference>
<evidence type="ECO:0000313" key="2">
    <source>
        <dbReference type="EMBL" id="QQZ10010.1"/>
    </source>
</evidence>
<feature type="domain" description="SH3b" evidence="1">
    <location>
        <begin position="32"/>
        <end position="95"/>
    </location>
</feature>
<dbReference type="EMBL" id="CP065425">
    <property type="protein sequence ID" value="QQZ10010.1"/>
    <property type="molecule type" value="Genomic_DNA"/>
</dbReference>
<dbReference type="InterPro" id="IPR003646">
    <property type="entry name" value="SH3-like_bac-type"/>
</dbReference>
<sequence length="245" mass="27553">MKIKNLLRLVLAFLLVISVFVPYSNSTIFAKTNTAYVNADVLNVRAKASTSSKKLGTLKYGTKVIVYVKNKSGWATIKYKGKKAYVKAEFLSSTKKKSFLMDRTMIYTVQYSGGERINFKFDHKNTYNGMNEYYWFSNDGAELSETQTATEYRVGGGFGGAIVMKRNAKVGDKIYSYGSAEKFYDGKIISVNAKVKTHARTFTNCTVIKENGGGKRYYAPGHGMVKKVDKNGKILTQLYLIKKRK</sequence>